<protein>
    <submittedName>
        <fullName evidence="4">Uncharacterized protein</fullName>
    </submittedName>
</protein>
<keyword evidence="1" id="KW-0677">Repeat</keyword>
<evidence type="ECO:0000256" key="1">
    <source>
        <dbReference type="ARBA" id="ARBA00022737"/>
    </source>
</evidence>
<gene>
    <name evidence="4" type="ORF">RFI_35700</name>
</gene>
<dbReference type="EMBL" id="ASPP01037525">
    <property type="protein sequence ID" value="ETO01739.1"/>
    <property type="molecule type" value="Genomic_DNA"/>
</dbReference>
<keyword evidence="5" id="KW-1185">Reference proteome</keyword>
<evidence type="ECO:0000313" key="5">
    <source>
        <dbReference type="Proteomes" id="UP000023152"/>
    </source>
</evidence>
<organism evidence="4 5">
    <name type="scientific">Reticulomyxa filosa</name>
    <dbReference type="NCBI Taxonomy" id="46433"/>
    <lineage>
        <taxon>Eukaryota</taxon>
        <taxon>Sar</taxon>
        <taxon>Rhizaria</taxon>
        <taxon>Retaria</taxon>
        <taxon>Foraminifera</taxon>
        <taxon>Monothalamids</taxon>
        <taxon>Reticulomyxidae</taxon>
        <taxon>Reticulomyxa</taxon>
    </lineage>
</organism>
<dbReference type="Gene3D" id="1.25.40.10">
    <property type="entry name" value="Tetratricopeptide repeat domain"/>
    <property type="match status" value="1"/>
</dbReference>
<name>X6LJE1_RETFI</name>
<evidence type="ECO:0000313" key="4">
    <source>
        <dbReference type="EMBL" id="ETO01739.1"/>
    </source>
</evidence>
<accession>X6LJE1</accession>
<evidence type="ECO:0000256" key="3">
    <source>
        <dbReference type="PROSITE-ProRule" id="PRU00339"/>
    </source>
</evidence>
<proteinExistence type="predicted"/>
<dbReference type="PANTHER" id="PTHR45641">
    <property type="entry name" value="TETRATRICOPEPTIDE REPEAT PROTEIN (AFU_ORTHOLOGUE AFUA_6G03870)"/>
    <property type="match status" value="1"/>
</dbReference>
<reference evidence="4 5" key="1">
    <citation type="journal article" date="2013" name="Curr. Biol.">
        <title>The Genome of the Foraminiferan Reticulomyxa filosa.</title>
        <authorList>
            <person name="Glockner G."/>
            <person name="Hulsmann N."/>
            <person name="Schleicher M."/>
            <person name="Noegel A.A."/>
            <person name="Eichinger L."/>
            <person name="Gallinger C."/>
            <person name="Pawlowski J."/>
            <person name="Sierra R."/>
            <person name="Euteneuer U."/>
            <person name="Pillet L."/>
            <person name="Moustafa A."/>
            <person name="Platzer M."/>
            <person name="Groth M."/>
            <person name="Szafranski K."/>
            <person name="Schliwa M."/>
        </authorList>
    </citation>
    <scope>NUCLEOTIDE SEQUENCE [LARGE SCALE GENOMIC DNA]</scope>
</reference>
<dbReference type="Proteomes" id="UP000023152">
    <property type="component" value="Unassembled WGS sequence"/>
</dbReference>
<evidence type="ECO:0000256" key="2">
    <source>
        <dbReference type="ARBA" id="ARBA00022803"/>
    </source>
</evidence>
<keyword evidence="2 3" id="KW-0802">TPR repeat</keyword>
<dbReference type="InterPro" id="IPR011990">
    <property type="entry name" value="TPR-like_helical_dom_sf"/>
</dbReference>
<dbReference type="SMART" id="SM00028">
    <property type="entry name" value="TPR"/>
    <property type="match status" value="2"/>
</dbReference>
<sequence>MNLDKLGPDHIHVATSYNNLASVYCSKKEYDKAMEFGKKALDLRLKKLDSNHPDVGNTYYVLGNINCEKGNKMEAKKFYENALSIYTQKLDKNHQKTQNVILKLKKLLFWKQKTKFYFELYILFCFVYFD</sequence>
<dbReference type="SUPFAM" id="SSF48452">
    <property type="entry name" value="TPR-like"/>
    <property type="match status" value="1"/>
</dbReference>
<comment type="caution">
    <text evidence="4">The sequence shown here is derived from an EMBL/GenBank/DDBJ whole genome shotgun (WGS) entry which is preliminary data.</text>
</comment>
<dbReference type="PROSITE" id="PS50005">
    <property type="entry name" value="TPR"/>
    <property type="match status" value="1"/>
</dbReference>
<feature type="repeat" description="TPR" evidence="3">
    <location>
        <begin position="14"/>
        <end position="47"/>
    </location>
</feature>
<dbReference type="InterPro" id="IPR019734">
    <property type="entry name" value="TPR_rpt"/>
</dbReference>
<dbReference type="AlphaFoldDB" id="X6LJE1"/>
<dbReference type="Pfam" id="PF13424">
    <property type="entry name" value="TPR_12"/>
    <property type="match status" value="1"/>
</dbReference>